<dbReference type="GO" id="GO:0009279">
    <property type="term" value="C:cell outer membrane"/>
    <property type="evidence" value="ECO:0007669"/>
    <property type="project" value="UniProtKB-SubCell"/>
</dbReference>
<dbReference type="Pfam" id="PF00593">
    <property type="entry name" value="TonB_dep_Rec_b-barrel"/>
    <property type="match status" value="1"/>
</dbReference>
<dbReference type="InterPro" id="IPR036942">
    <property type="entry name" value="Beta-barrel_TonB_sf"/>
</dbReference>
<evidence type="ECO:0000256" key="3">
    <source>
        <dbReference type="ARBA" id="ARBA00022452"/>
    </source>
</evidence>
<keyword evidence="6 11" id="KW-0798">TonB box</keyword>
<dbReference type="GO" id="GO:0044718">
    <property type="term" value="P:siderophore transmembrane transport"/>
    <property type="evidence" value="ECO:0007669"/>
    <property type="project" value="TreeGrafter"/>
</dbReference>
<evidence type="ECO:0000259" key="13">
    <source>
        <dbReference type="Pfam" id="PF00593"/>
    </source>
</evidence>
<organism evidence="15 16">
    <name type="scientific">Spirosoma endophyticum</name>
    <dbReference type="NCBI Taxonomy" id="662367"/>
    <lineage>
        <taxon>Bacteria</taxon>
        <taxon>Pseudomonadati</taxon>
        <taxon>Bacteroidota</taxon>
        <taxon>Cytophagia</taxon>
        <taxon>Cytophagales</taxon>
        <taxon>Cytophagaceae</taxon>
        <taxon>Spirosoma</taxon>
    </lineage>
</organism>
<keyword evidence="2 10" id="KW-0813">Transport</keyword>
<evidence type="ECO:0000256" key="2">
    <source>
        <dbReference type="ARBA" id="ARBA00022448"/>
    </source>
</evidence>
<evidence type="ECO:0000259" key="14">
    <source>
        <dbReference type="Pfam" id="PF07715"/>
    </source>
</evidence>
<dbReference type="Pfam" id="PF07715">
    <property type="entry name" value="Plug"/>
    <property type="match status" value="1"/>
</dbReference>
<dbReference type="GO" id="GO:0015344">
    <property type="term" value="F:siderophore uptake transmembrane transporter activity"/>
    <property type="evidence" value="ECO:0007669"/>
    <property type="project" value="TreeGrafter"/>
</dbReference>
<evidence type="ECO:0000256" key="10">
    <source>
        <dbReference type="PROSITE-ProRule" id="PRU01360"/>
    </source>
</evidence>
<dbReference type="PROSITE" id="PS52016">
    <property type="entry name" value="TONB_DEPENDENT_REC_3"/>
    <property type="match status" value="1"/>
</dbReference>
<dbReference type="SUPFAM" id="SSF56935">
    <property type="entry name" value="Porins"/>
    <property type="match status" value="1"/>
</dbReference>
<name>A0A1I1ILU0_9BACT</name>
<sequence>MHTRFYILFIGSLLVRTLFGTVAVAQGNCDESIAIPEATKRYATGNFDDVFALLAPCTEKGFSETGRVQALKILSMTYLAIDSLQQSSKSISQLLTLNPAFEPDFSASPRYKALFRYVRESQEQIVQVTSVSKKAENILYVPATIMVLTGKDFAQRGYQDLEQVLHDLPGFDVMKGNGVGYSYFYQRGYRSISNDRTLMLIDGVEENDLVSNHILISPQYALSNIERVEVIFGPASTLYGANAFVGVINIITKNYRDQPGPSRQIGVTANARAGGLNTHFMDGVIWGRTSDVAFSITGRIFHSDERDLSGYSQWNFDSRTAADYTGQLDITGTDANGNYRAQNYLNNSKLLTRYPNSNLYNVTYAPGTNTATALTLTPQGAQKAATLDNNLFGNTFNGQPVRFSNTKNDWMIRAKLEFKDLTISFLNWKTNEGATPWYTNKTTLSTEGSPRWITQNRAFSITYSKPFNDKFQLVNISSYLLHEINGNTNLVTYNGYYNSKLSFLELAKDSIPKATAIYQYRLSSQLRNELRLFWSPAYNVDVSSGIEVRSGQIQVNYLNSTRPYADETGSVVSNAALGGGNNFRTTDMGIYSQVTYRPTKDLKLVGGVRVDNNRVRSHNGYGTVANPRFAAIYNYSKFIFKAIYAEAFKDASFLQKYGTTATRTLTNPGLSPERVKNLDVSAYFQATKQLSANIVGYYATYSNAVGVAQVQLETGGTTQQFQALGRREIWGLQGEANYKATRVNAWMNFTYTNPVDQDTEQRLSDVADYMVNAGGDYQILPKLHLYVSGNYVSARKTGAGTSGSFNPQKTFPAFFVMNSNLTYHNLVSGMNLQLSVNNLLNNDYSVPGVREADNTLYTNFYPQDRRYVSFGIFYTLTPKESVQK</sequence>
<keyword evidence="9 10" id="KW-0998">Cell outer membrane</keyword>
<reference evidence="15 16" key="1">
    <citation type="submission" date="2016-10" db="EMBL/GenBank/DDBJ databases">
        <authorList>
            <person name="de Groot N.N."/>
        </authorList>
    </citation>
    <scope>NUCLEOTIDE SEQUENCE [LARGE SCALE GENOMIC DNA]</scope>
    <source>
        <strain evidence="15 16">DSM 26130</strain>
    </source>
</reference>
<dbReference type="Proteomes" id="UP000198598">
    <property type="component" value="Unassembled WGS sequence"/>
</dbReference>
<dbReference type="Gene3D" id="2.170.130.10">
    <property type="entry name" value="TonB-dependent receptor, plug domain"/>
    <property type="match status" value="1"/>
</dbReference>
<dbReference type="PANTHER" id="PTHR30069">
    <property type="entry name" value="TONB-DEPENDENT OUTER MEMBRANE RECEPTOR"/>
    <property type="match status" value="1"/>
</dbReference>
<keyword evidence="16" id="KW-1185">Reference proteome</keyword>
<keyword evidence="4 10" id="KW-0812">Transmembrane</keyword>
<keyword evidence="3 10" id="KW-1134">Transmembrane beta strand</keyword>
<feature type="chain" id="PRO_5011612022" evidence="12">
    <location>
        <begin position="26"/>
        <end position="884"/>
    </location>
</feature>
<feature type="domain" description="TonB-dependent receptor plug" evidence="14">
    <location>
        <begin position="141"/>
        <end position="247"/>
    </location>
</feature>
<evidence type="ECO:0000256" key="5">
    <source>
        <dbReference type="ARBA" id="ARBA00022729"/>
    </source>
</evidence>
<dbReference type="InterPro" id="IPR039426">
    <property type="entry name" value="TonB-dep_rcpt-like"/>
</dbReference>
<comment type="subcellular location">
    <subcellularLocation>
        <location evidence="1 10">Cell outer membrane</location>
        <topology evidence="1 10">Multi-pass membrane protein</topology>
    </subcellularLocation>
</comment>
<evidence type="ECO:0000256" key="7">
    <source>
        <dbReference type="ARBA" id="ARBA00023136"/>
    </source>
</evidence>
<evidence type="ECO:0000313" key="16">
    <source>
        <dbReference type="Proteomes" id="UP000198598"/>
    </source>
</evidence>
<dbReference type="EMBL" id="FOLQ01000001">
    <property type="protein sequence ID" value="SFC36911.1"/>
    <property type="molecule type" value="Genomic_DNA"/>
</dbReference>
<dbReference type="Gene3D" id="2.40.170.20">
    <property type="entry name" value="TonB-dependent receptor, beta-barrel domain"/>
    <property type="match status" value="1"/>
</dbReference>
<protein>
    <submittedName>
        <fullName evidence="15">Outer membrane receptor proteins, mostly Fe transport</fullName>
    </submittedName>
</protein>
<feature type="domain" description="TonB-dependent receptor-like beta-barrel" evidence="13">
    <location>
        <begin position="394"/>
        <end position="839"/>
    </location>
</feature>
<dbReference type="RefSeq" id="WP_093823389.1">
    <property type="nucleotide sequence ID" value="NZ_FOLQ01000001.1"/>
</dbReference>
<comment type="similarity">
    <text evidence="10 11">Belongs to the TonB-dependent receptor family.</text>
</comment>
<dbReference type="InterPro" id="IPR037066">
    <property type="entry name" value="Plug_dom_sf"/>
</dbReference>
<keyword evidence="8 15" id="KW-0675">Receptor</keyword>
<evidence type="ECO:0000313" key="15">
    <source>
        <dbReference type="EMBL" id="SFC36911.1"/>
    </source>
</evidence>
<evidence type="ECO:0000256" key="1">
    <source>
        <dbReference type="ARBA" id="ARBA00004571"/>
    </source>
</evidence>
<accession>A0A1I1ILU0</accession>
<evidence type="ECO:0000256" key="11">
    <source>
        <dbReference type="RuleBase" id="RU003357"/>
    </source>
</evidence>
<keyword evidence="7 10" id="KW-0472">Membrane</keyword>
<feature type="signal peptide" evidence="12">
    <location>
        <begin position="1"/>
        <end position="25"/>
    </location>
</feature>
<keyword evidence="5 12" id="KW-0732">Signal</keyword>
<dbReference type="STRING" id="662367.SAMN05216167_101968"/>
<evidence type="ECO:0000256" key="12">
    <source>
        <dbReference type="SAM" id="SignalP"/>
    </source>
</evidence>
<proteinExistence type="inferred from homology"/>
<dbReference type="InterPro" id="IPR000531">
    <property type="entry name" value="Beta-barrel_TonB"/>
</dbReference>
<gene>
    <name evidence="15" type="ORF">SAMN05216167_101968</name>
</gene>
<evidence type="ECO:0000256" key="4">
    <source>
        <dbReference type="ARBA" id="ARBA00022692"/>
    </source>
</evidence>
<dbReference type="PANTHER" id="PTHR30069:SF29">
    <property type="entry name" value="HEMOGLOBIN AND HEMOGLOBIN-HAPTOGLOBIN-BINDING PROTEIN 1-RELATED"/>
    <property type="match status" value="1"/>
</dbReference>
<dbReference type="AlphaFoldDB" id="A0A1I1ILU0"/>
<evidence type="ECO:0000256" key="8">
    <source>
        <dbReference type="ARBA" id="ARBA00023170"/>
    </source>
</evidence>
<dbReference type="OrthoDB" id="9764669at2"/>
<evidence type="ECO:0000256" key="6">
    <source>
        <dbReference type="ARBA" id="ARBA00023077"/>
    </source>
</evidence>
<dbReference type="InterPro" id="IPR012910">
    <property type="entry name" value="Plug_dom"/>
</dbReference>
<evidence type="ECO:0000256" key="9">
    <source>
        <dbReference type="ARBA" id="ARBA00023237"/>
    </source>
</evidence>